<evidence type="ECO:0000256" key="1">
    <source>
        <dbReference type="ARBA" id="ARBA00022553"/>
    </source>
</evidence>
<gene>
    <name evidence="6" type="ORF">Xseb_13225</name>
</gene>
<organism evidence="6 7">
    <name type="scientific">Xanthomonas citri pv. sesbaniae</name>
    <dbReference type="NCBI Taxonomy" id="473425"/>
    <lineage>
        <taxon>Bacteria</taxon>
        <taxon>Pseudomonadati</taxon>
        <taxon>Pseudomonadota</taxon>
        <taxon>Gammaproteobacteria</taxon>
        <taxon>Lysobacterales</taxon>
        <taxon>Lysobacteraceae</taxon>
        <taxon>Xanthomonas</taxon>
    </lineage>
</organism>
<dbReference type="InterPro" id="IPR003594">
    <property type="entry name" value="HATPase_dom"/>
</dbReference>
<feature type="compositionally biased region" description="Basic and acidic residues" evidence="4">
    <location>
        <begin position="87"/>
        <end position="96"/>
    </location>
</feature>
<evidence type="ECO:0000313" key="7">
    <source>
        <dbReference type="Proteomes" id="UP000825388"/>
    </source>
</evidence>
<accession>A0AAW4RKM1</accession>
<feature type="modified residue" description="4-aspartylphosphate" evidence="3">
    <location>
        <position position="186"/>
    </location>
</feature>
<dbReference type="AlphaFoldDB" id="A0AAW4RKM1"/>
<feature type="region of interest" description="Disordered" evidence="4">
    <location>
        <begin position="83"/>
        <end position="109"/>
    </location>
</feature>
<evidence type="ECO:0000256" key="2">
    <source>
        <dbReference type="ARBA" id="ARBA00023012"/>
    </source>
</evidence>
<dbReference type="PANTHER" id="PTHR45339:SF1">
    <property type="entry name" value="HYBRID SIGNAL TRANSDUCTION HISTIDINE KINASE J"/>
    <property type="match status" value="1"/>
</dbReference>
<comment type="caution">
    <text evidence="6">The sequence shown here is derived from an EMBL/GenBank/DDBJ whole genome shotgun (WGS) entry which is preliminary data.</text>
</comment>
<keyword evidence="2" id="KW-0902">Two-component regulatory system</keyword>
<evidence type="ECO:0000313" key="6">
    <source>
        <dbReference type="EMBL" id="MBZ3924922.1"/>
    </source>
</evidence>
<dbReference type="PROSITE" id="PS50110">
    <property type="entry name" value="RESPONSE_REGULATORY"/>
    <property type="match status" value="1"/>
</dbReference>
<dbReference type="Proteomes" id="UP000825388">
    <property type="component" value="Unassembled WGS sequence"/>
</dbReference>
<dbReference type="SUPFAM" id="SSF55874">
    <property type="entry name" value="ATPase domain of HSP90 chaperone/DNA topoisomerase II/histidine kinase"/>
    <property type="match status" value="1"/>
</dbReference>
<dbReference type="InterPro" id="IPR011006">
    <property type="entry name" value="CheY-like_superfamily"/>
</dbReference>
<dbReference type="Gene3D" id="3.30.565.10">
    <property type="entry name" value="Histidine kinase-like ATPase, C-terminal domain"/>
    <property type="match status" value="1"/>
</dbReference>
<feature type="domain" description="Response regulatory" evidence="5">
    <location>
        <begin position="137"/>
        <end position="251"/>
    </location>
</feature>
<dbReference type="SUPFAM" id="SSF52172">
    <property type="entry name" value="CheY-like"/>
    <property type="match status" value="1"/>
</dbReference>
<dbReference type="GO" id="GO:0000160">
    <property type="term" value="P:phosphorelay signal transduction system"/>
    <property type="evidence" value="ECO:0007669"/>
    <property type="project" value="UniProtKB-KW"/>
</dbReference>
<evidence type="ECO:0000256" key="4">
    <source>
        <dbReference type="SAM" id="MobiDB-lite"/>
    </source>
</evidence>
<dbReference type="InterPro" id="IPR001789">
    <property type="entry name" value="Sig_transdc_resp-reg_receiver"/>
</dbReference>
<protein>
    <recommendedName>
        <fullName evidence="5">Response regulatory domain-containing protein</fullName>
    </recommendedName>
</protein>
<keyword evidence="1 3" id="KW-0597">Phosphoprotein</keyword>
<dbReference type="Gene3D" id="3.40.50.2300">
    <property type="match status" value="1"/>
</dbReference>
<name>A0AAW4RKM1_XANCI</name>
<sequence length="260" mass="27979">MVVVGDATRVRQILINLLGNAIKFADRGEVSLTVSQHGDALRFTVREGSWHRAGTAEAIVPALRTRRGCAHQFARRRQRAWAGDLPGTHRGDERPNPRGQPAWHRHPVHRGSALPIDRSRTHIAAGQVQLLAGEPLRILLVEDDPTVAEVISGLSTNRGHRVVHAVHGLAALSETVDGRFDIALLDLDLPGRDGFALAFPLRQLGHRFALPAVTAQADSPAQTQTKAAGFDGFPRKPVTADLLVEAITAARAGAGMQAIT</sequence>
<dbReference type="PANTHER" id="PTHR45339">
    <property type="entry name" value="HYBRID SIGNAL TRANSDUCTION HISTIDINE KINASE J"/>
    <property type="match status" value="1"/>
</dbReference>
<dbReference type="CDD" id="cd17546">
    <property type="entry name" value="REC_hyHK_CKI1_RcsC-like"/>
    <property type="match status" value="1"/>
</dbReference>
<dbReference type="Pfam" id="PF02518">
    <property type="entry name" value="HATPase_c"/>
    <property type="match status" value="1"/>
</dbReference>
<dbReference type="Pfam" id="PF00072">
    <property type="entry name" value="Response_reg"/>
    <property type="match status" value="1"/>
</dbReference>
<evidence type="ECO:0000256" key="3">
    <source>
        <dbReference type="PROSITE-ProRule" id="PRU00169"/>
    </source>
</evidence>
<dbReference type="EMBL" id="LOKL01000116">
    <property type="protein sequence ID" value="MBZ3924922.1"/>
    <property type="molecule type" value="Genomic_DNA"/>
</dbReference>
<reference evidence="6" key="1">
    <citation type="submission" date="2015-12" db="EMBL/GenBank/DDBJ databases">
        <authorList>
            <person name="Bansal K."/>
            <person name="Midha S."/>
            <person name="Patil P.B."/>
        </authorList>
    </citation>
    <scope>NUCLEOTIDE SEQUENCE</scope>
    <source>
        <strain evidence="6">LMG867</strain>
    </source>
</reference>
<dbReference type="InterPro" id="IPR036890">
    <property type="entry name" value="HATPase_C_sf"/>
</dbReference>
<proteinExistence type="predicted"/>
<dbReference type="SMART" id="SM00448">
    <property type="entry name" value="REC"/>
    <property type="match status" value="1"/>
</dbReference>
<evidence type="ECO:0000259" key="5">
    <source>
        <dbReference type="PROSITE" id="PS50110"/>
    </source>
</evidence>